<dbReference type="Proteomes" id="UP000054800">
    <property type="component" value="Unassembled WGS sequence"/>
</dbReference>
<accession>A0A0X3Y0X0</accession>
<dbReference type="PROSITE" id="PS51257">
    <property type="entry name" value="PROKAR_LIPOPROTEIN"/>
    <property type="match status" value="1"/>
</dbReference>
<organism evidence="1 2">
    <name type="scientific">Fusobacterium nucleatum subsp. nucleatum</name>
    <dbReference type="NCBI Taxonomy" id="76856"/>
    <lineage>
        <taxon>Bacteria</taxon>
        <taxon>Fusobacteriati</taxon>
        <taxon>Fusobacteriota</taxon>
        <taxon>Fusobacteriia</taxon>
        <taxon>Fusobacteriales</taxon>
        <taxon>Fusobacteriaceae</taxon>
        <taxon>Fusobacterium</taxon>
    </lineage>
</organism>
<proteinExistence type="predicted"/>
<name>A0A0X3Y0X0_FUSNC</name>
<evidence type="ECO:0000313" key="1">
    <source>
        <dbReference type="EMBL" id="KUL98650.1"/>
    </source>
</evidence>
<dbReference type="RefSeq" id="WP_005903371.1">
    <property type="nucleotide sequence ID" value="NZ_LMVH01000001.1"/>
</dbReference>
<evidence type="ECO:0008006" key="3">
    <source>
        <dbReference type="Google" id="ProtNLM"/>
    </source>
</evidence>
<dbReference type="EMBL" id="LMVH01000001">
    <property type="protein sequence ID" value="KUL98650.1"/>
    <property type="molecule type" value="Genomic_DNA"/>
</dbReference>
<dbReference type="OrthoDB" id="9945455at2"/>
<gene>
    <name evidence="1" type="ORF">RO03_03705</name>
</gene>
<comment type="caution">
    <text evidence="1">The sequence shown here is derived from an EMBL/GenBank/DDBJ whole genome shotgun (WGS) entry which is preliminary data.</text>
</comment>
<dbReference type="AlphaFoldDB" id="A0A0X3Y0X0"/>
<protein>
    <recommendedName>
        <fullName evidence="3">Lipoprotein</fullName>
    </recommendedName>
</protein>
<reference evidence="1 2" key="1">
    <citation type="submission" date="2015-10" db="EMBL/GenBank/DDBJ databases">
        <authorList>
            <person name="Gilbert D.G."/>
        </authorList>
    </citation>
    <scope>NUCLEOTIDE SEQUENCE [LARGE SCALE GENOMIC DNA]</scope>
    <source>
        <strain evidence="1 2">ChDC F311</strain>
    </source>
</reference>
<evidence type="ECO:0000313" key="2">
    <source>
        <dbReference type="Proteomes" id="UP000054800"/>
    </source>
</evidence>
<dbReference type="GeneID" id="79783844"/>
<sequence>MKKLLIYLLGILGVLLLVSCGEGKVDESRIYHIDFPFYDRDGSTKQITVELYVVRPDGKDYPDGLKNFIKNQVKNYKEPLAKALYLQEDLFYFVPLSVYDVDVQEEINKYLEDNGYSLEISKGIDSLDISKYRPTRENEQDLYIQLIELGKKDNYFQDRYFLYTYVKNK</sequence>